<dbReference type="RefSeq" id="WP_215236167.1">
    <property type="nucleotide sequence ID" value="NZ_CAJRAU010000009.1"/>
</dbReference>
<name>A0ABM8UY20_9BACT</name>
<comment type="caution">
    <text evidence="2">The sequence shown here is derived from an EMBL/GenBank/DDBJ whole genome shotgun (WGS) entry which is preliminary data.</text>
</comment>
<proteinExistence type="predicted"/>
<evidence type="ECO:0000313" key="3">
    <source>
        <dbReference type="Proteomes" id="UP000679725"/>
    </source>
</evidence>
<dbReference type="PANTHER" id="PTHR42852:SF13">
    <property type="entry name" value="PROTEIN DIPZ"/>
    <property type="match status" value="1"/>
</dbReference>
<dbReference type="Gene3D" id="3.40.30.10">
    <property type="entry name" value="Glutaredoxin"/>
    <property type="match status" value="1"/>
</dbReference>
<dbReference type="InterPro" id="IPR000866">
    <property type="entry name" value="AhpC/TSA"/>
</dbReference>
<gene>
    <name evidence="2" type="primary">resA_11</name>
    <name evidence="2" type="ORF">DYBT9623_04910</name>
</gene>
<dbReference type="PANTHER" id="PTHR42852">
    <property type="entry name" value="THIOL:DISULFIDE INTERCHANGE PROTEIN DSBE"/>
    <property type="match status" value="1"/>
</dbReference>
<reference evidence="2 3" key="1">
    <citation type="submission" date="2021-04" db="EMBL/GenBank/DDBJ databases">
        <authorList>
            <person name="Rodrigo-Torres L."/>
            <person name="Arahal R. D."/>
            <person name="Lucena T."/>
        </authorList>
    </citation>
    <scope>NUCLEOTIDE SEQUENCE [LARGE SCALE GENOMIC DNA]</scope>
    <source>
        <strain evidence="2 3">CECT 9623</strain>
    </source>
</reference>
<dbReference type="EMBL" id="CAJRAU010000009">
    <property type="protein sequence ID" value="CAG5073764.1"/>
    <property type="molecule type" value="Genomic_DNA"/>
</dbReference>
<keyword evidence="3" id="KW-1185">Reference proteome</keyword>
<organism evidence="2 3">
    <name type="scientific">Dyadobacter linearis</name>
    <dbReference type="NCBI Taxonomy" id="2823330"/>
    <lineage>
        <taxon>Bacteria</taxon>
        <taxon>Pseudomonadati</taxon>
        <taxon>Bacteroidota</taxon>
        <taxon>Cytophagia</taxon>
        <taxon>Cytophagales</taxon>
        <taxon>Spirosomataceae</taxon>
        <taxon>Dyadobacter</taxon>
    </lineage>
</organism>
<dbReference type="PROSITE" id="PS51352">
    <property type="entry name" value="THIOREDOXIN_2"/>
    <property type="match status" value="1"/>
</dbReference>
<dbReference type="InterPro" id="IPR050553">
    <property type="entry name" value="Thioredoxin_ResA/DsbE_sf"/>
</dbReference>
<dbReference type="InterPro" id="IPR036249">
    <property type="entry name" value="Thioredoxin-like_sf"/>
</dbReference>
<accession>A0ABM8UY20</accession>
<evidence type="ECO:0000259" key="1">
    <source>
        <dbReference type="PROSITE" id="PS51352"/>
    </source>
</evidence>
<sequence>MRAIISGVSLLFLVFQIGCKSTSEANLKNGIWRATLSRDNQELPFLLDISKNPDGKTYNVYALNGAEKLSMDTAYFENDSLVITMQLFDAKIVAKAEDEHLKGVYYRLANGIVSGSLPFEAKFGEKYTFFKPGEAKSSKNVTGKWATVFINEETGDSTQALGVLNQTGTDVTGSFLTTTGDYRYLTGSVNGDSLFLSTFDGSNAKLFKAAIQDRKMVGSLKSGLKASRTWTATLDPNAKLPDANSLTFIKPGAERVDFKFADVSGKEWSLKDPQFAGKPVIIQIMGSWCPNCMDETNFLAPWYDKNKDRGVEIIGLSFERSDKPEVSNPKITKMIERFKINYPVVLAGTNTDEATAKALPMLNKVMSYPTTIFIDKKGKVREIHTGFSGPGTGKYYDEFVNEFNTLMDKLIAEK</sequence>
<feature type="domain" description="Thioredoxin" evidence="1">
    <location>
        <begin position="249"/>
        <end position="405"/>
    </location>
</feature>
<evidence type="ECO:0000313" key="2">
    <source>
        <dbReference type="EMBL" id="CAG5073764.1"/>
    </source>
</evidence>
<dbReference type="CDD" id="cd02966">
    <property type="entry name" value="TlpA_like_family"/>
    <property type="match status" value="1"/>
</dbReference>
<dbReference type="InterPro" id="IPR013766">
    <property type="entry name" value="Thioredoxin_domain"/>
</dbReference>
<protein>
    <submittedName>
        <fullName evidence="2">Thiol-disulfide oxidoreductase ResA</fullName>
    </submittedName>
</protein>
<dbReference type="Proteomes" id="UP000679725">
    <property type="component" value="Unassembled WGS sequence"/>
</dbReference>
<dbReference type="SUPFAM" id="SSF52833">
    <property type="entry name" value="Thioredoxin-like"/>
    <property type="match status" value="1"/>
</dbReference>
<dbReference type="Pfam" id="PF00578">
    <property type="entry name" value="AhpC-TSA"/>
    <property type="match status" value="1"/>
</dbReference>